<evidence type="ECO:0000313" key="10">
    <source>
        <dbReference type="Proteomes" id="UP000184529"/>
    </source>
</evidence>
<dbReference type="GO" id="GO:0016020">
    <property type="term" value="C:membrane"/>
    <property type="evidence" value="ECO:0007669"/>
    <property type="project" value="UniProtKB-SubCell"/>
</dbReference>
<dbReference type="PANTHER" id="PTHR34975">
    <property type="entry name" value="SPORE GERMINATION PROTEIN A2"/>
    <property type="match status" value="1"/>
</dbReference>
<dbReference type="GO" id="GO:0009847">
    <property type="term" value="P:spore germination"/>
    <property type="evidence" value="ECO:0007669"/>
    <property type="project" value="InterPro"/>
</dbReference>
<keyword evidence="5 8" id="KW-0812">Transmembrane</keyword>
<evidence type="ECO:0000256" key="5">
    <source>
        <dbReference type="ARBA" id="ARBA00022692"/>
    </source>
</evidence>
<dbReference type="Proteomes" id="UP000184529">
    <property type="component" value="Unassembled WGS sequence"/>
</dbReference>
<protein>
    <submittedName>
        <fullName evidence="9">Spore germination protein KB</fullName>
    </submittedName>
</protein>
<reference evidence="10" key="1">
    <citation type="submission" date="2016-11" db="EMBL/GenBank/DDBJ databases">
        <authorList>
            <person name="Varghese N."/>
            <person name="Submissions S."/>
        </authorList>
    </citation>
    <scope>NUCLEOTIDE SEQUENCE [LARGE SCALE GENOMIC DNA]</scope>
    <source>
        <strain evidence="10">DSM 16057</strain>
    </source>
</reference>
<evidence type="ECO:0000256" key="7">
    <source>
        <dbReference type="ARBA" id="ARBA00023136"/>
    </source>
</evidence>
<feature type="transmembrane region" description="Helical" evidence="8">
    <location>
        <begin position="150"/>
        <end position="171"/>
    </location>
</feature>
<dbReference type="InterPro" id="IPR004761">
    <property type="entry name" value="Spore_GerAB"/>
</dbReference>
<evidence type="ECO:0000256" key="3">
    <source>
        <dbReference type="ARBA" id="ARBA00022448"/>
    </source>
</evidence>
<feature type="transmembrane region" description="Helical" evidence="8">
    <location>
        <begin position="335"/>
        <end position="356"/>
    </location>
</feature>
<comment type="similarity">
    <text evidence="2">Belongs to the amino acid-polyamine-organocation (APC) superfamily. Spore germination protein (SGP) (TC 2.A.3.9) family.</text>
</comment>
<feature type="transmembrane region" description="Helical" evidence="8">
    <location>
        <begin position="191"/>
        <end position="208"/>
    </location>
</feature>
<gene>
    <name evidence="9" type="ORF">SAMN02745219_02495</name>
</gene>
<dbReference type="RefSeq" id="WP_072870047.1">
    <property type="nucleotide sequence ID" value="NZ_FQZM01000033.1"/>
</dbReference>
<accession>A0A1M6J3T7</accession>
<name>A0A1M6J3T7_9FIRM</name>
<keyword evidence="6 8" id="KW-1133">Transmembrane helix</keyword>
<organism evidence="9 10">
    <name type="scientific">Desulfofundulus thermosubterraneus DSM 16057</name>
    <dbReference type="NCBI Taxonomy" id="1121432"/>
    <lineage>
        <taxon>Bacteria</taxon>
        <taxon>Bacillati</taxon>
        <taxon>Bacillota</taxon>
        <taxon>Clostridia</taxon>
        <taxon>Eubacteriales</taxon>
        <taxon>Peptococcaceae</taxon>
        <taxon>Desulfofundulus</taxon>
    </lineage>
</organism>
<keyword evidence="7 8" id="KW-0472">Membrane</keyword>
<sequence>MHDPGKISGLQMIYLLINVVGATALVFLPGLTASIAGRDAWVAPVLATLPGFYVILVITALGRRFPDRTIVQYIEKLLGPWLGKIIAFCYVLFFLHVNGVIVREFGELVAAAIMPQTPQVVFSALMVAVCSYGVYHGLEVVARVMELTYPLMLMLFGLILILVSGHMQLANLFPMFQSDFKTIIRSSLNPISWRGEVFLLGMFFTYLARPDLARRNGIIAVLVIGLLLTINAIACTAVFGVSTGRFNFATFELVRLAGFGTFLNRLDAIWIIIWIVGIFGKVALFHYSTIMGTVQLLRLKDHRSIIVPLSILLIALSLSQFKNLTDMLAWINGPWIPYAYLFEMGIPTVLLLLAFLREKSASTGNPFKPKSTGISGKK</sequence>
<evidence type="ECO:0000313" key="9">
    <source>
        <dbReference type="EMBL" id="SHJ41374.1"/>
    </source>
</evidence>
<feature type="transmembrane region" description="Helical" evidence="8">
    <location>
        <begin position="41"/>
        <end position="61"/>
    </location>
</feature>
<keyword evidence="4" id="KW-0309">Germination</keyword>
<evidence type="ECO:0000256" key="1">
    <source>
        <dbReference type="ARBA" id="ARBA00004141"/>
    </source>
</evidence>
<feature type="transmembrane region" description="Helical" evidence="8">
    <location>
        <begin position="220"/>
        <end position="242"/>
    </location>
</feature>
<dbReference type="OrthoDB" id="1675410at2"/>
<keyword evidence="10" id="KW-1185">Reference proteome</keyword>
<feature type="transmembrane region" description="Helical" evidence="8">
    <location>
        <begin position="12"/>
        <end position="35"/>
    </location>
</feature>
<feature type="transmembrane region" description="Helical" evidence="8">
    <location>
        <begin position="262"/>
        <end position="284"/>
    </location>
</feature>
<evidence type="ECO:0000256" key="8">
    <source>
        <dbReference type="SAM" id="Phobius"/>
    </source>
</evidence>
<keyword evidence="3" id="KW-0813">Transport</keyword>
<dbReference type="PANTHER" id="PTHR34975:SF2">
    <property type="entry name" value="SPORE GERMINATION PROTEIN A2"/>
    <property type="match status" value="1"/>
</dbReference>
<evidence type="ECO:0000256" key="4">
    <source>
        <dbReference type="ARBA" id="ARBA00022544"/>
    </source>
</evidence>
<comment type="subcellular location">
    <subcellularLocation>
        <location evidence="1">Membrane</location>
        <topology evidence="1">Multi-pass membrane protein</topology>
    </subcellularLocation>
</comment>
<feature type="transmembrane region" description="Helical" evidence="8">
    <location>
        <begin position="81"/>
        <end position="101"/>
    </location>
</feature>
<feature type="transmembrane region" description="Helical" evidence="8">
    <location>
        <begin position="121"/>
        <end position="138"/>
    </location>
</feature>
<feature type="transmembrane region" description="Helical" evidence="8">
    <location>
        <begin position="305"/>
        <end position="323"/>
    </location>
</feature>
<dbReference type="Pfam" id="PF03845">
    <property type="entry name" value="Spore_permease"/>
    <property type="match status" value="1"/>
</dbReference>
<dbReference type="AlphaFoldDB" id="A0A1M6J3T7"/>
<proteinExistence type="inferred from homology"/>
<evidence type="ECO:0000256" key="2">
    <source>
        <dbReference type="ARBA" id="ARBA00007998"/>
    </source>
</evidence>
<dbReference type="STRING" id="1121432.SAMN02745219_02495"/>
<dbReference type="NCBIfam" id="TIGR00912">
    <property type="entry name" value="2A0309"/>
    <property type="match status" value="1"/>
</dbReference>
<dbReference type="EMBL" id="FQZM01000033">
    <property type="protein sequence ID" value="SHJ41374.1"/>
    <property type="molecule type" value="Genomic_DNA"/>
</dbReference>
<evidence type="ECO:0000256" key="6">
    <source>
        <dbReference type="ARBA" id="ARBA00022989"/>
    </source>
</evidence>